<dbReference type="PANTHER" id="PTHR35007:SF2">
    <property type="entry name" value="PILUS ASSEMBLE PROTEIN"/>
    <property type="match status" value="1"/>
</dbReference>
<name>A0A2U3THG7_9NEIS</name>
<evidence type="ECO:0000313" key="9">
    <source>
        <dbReference type="Proteomes" id="UP000244173"/>
    </source>
</evidence>
<dbReference type="Proteomes" id="UP000244173">
    <property type="component" value="Chromosome"/>
</dbReference>
<dbReference type="AlphaFoldDB" id="A0A2U3THG7"/>
<keyword evidence="3 6" id="KW-0812">Transmembrane</keyword>
<dbReference type="KEGG" id="maer:DAI18_01485"/>
<keyword evidence="5 6" id="KW-0472">Membrane</keyword>
<feature type="transmembrane region" description="Helical" evidence="6">
    <location>
        <begin position="12"/>
        <end position="31"/>
    </location>
</feature>
<evidence type="ECO:0000313" key="8">
    <source>
        <dbReference type="EMBL" id="AVY92858.1"/>
    </source>
</evidence>
<feature type="transmembrane region" description="Helical" evidence="6">
    <location>
        <begin position="131"/>
        <end position="153"/>
    </location>
</feature>
<evidence type="ECO:0000256" key="1">
    <source>
        <dbReference type="ARBA" id="ARBA00004651"/>
    </source>
</evidence>
<evidence type="ECO:0000256" key="6">
    <source>
        <dbReference type="SAM" id="Phobius"/>
    </source>
</evidence>
<dbReference type="EMBL" id="CP028519">
    <property type="protein sequence ID" value="AVY92858.1"/>
    <property type="molecule type" value="Genomic_DNA"/>
</dbReference>
<accession>A0A2U3THG7</accession>
<keyword evidence="2" id="KW-1003">Cell membrane</keyword>
<comment type="subcellular location">
    <subcellularLocation>
        <location evidence="1">Cell membrane</location>
        <topology evidence="1">Multi-pass membrane protein</topology>
    </subcellularLocation>
</comment>
<dbReference type="GO" id="GO:0005886">
    <property type="term" value="C:plasma membrane"/>
    <property type="evidence" value="ECO:0007669"/>
    <property type="project" value="UniProtKB-SubCell"/>
</dbReference>
<dbReference type="OrthoDB" id="9810662at2"/>
<organism evidence="8 9">
    <name type="scientific">Microvirgula aerodenitrificans</name>
    <dbReference type="NCBI Taxonomy" id="57480"/>
    <lineage>
        <taxon>Bacteria</taxon>
        <taxon>Pseudomonadati</taxon>
        <taxon>Pseudomonadota</taxon>
        <taxon>Betaproteobacteria</taxon>
        <taxon>Neisseriales</taxon>
        <taxon>Aquaspirillaceae</taxon>
        <taxon>Microvirgula</taxon>
    </lineage>
</organism>
<evidence type="ECO:0000259" key="7">
    <source>
        <dbReference type="Pfam" id="PF00482"/>
    </source>
</evidence>
<protein>
    <submittedName>
        <fullName evidence="8">Fimbrial protein</fullName>
    </submittedName>
</protein>
<feature type="transmembrane region" description="Helical" evidence="6">
    <location>
        <begin position="99"/>
        <end position="119"/>
    </location>
</feature>
<evidence type="ECO:0000256" key="3">
    <source>
        <dbReference type="ARBA" id="ARBA00022692"/>
    </source>
</evidence>
<dbReference type="PANTHER" id="PTHR35007">
    <property type="entry name" value="INTEGRAL MEMBRANE PROTEIN-RELATED"/>
    <property type="match status" value="1"/>
</dbReference>
<dbReference type="RefSeq" id="WP_107888592.1">
    <property type="nucleotide sequence ID" value="NZ_CP028519.1"/>
</dbReference>
<keyword evidence="4 6" id="KW-1133">Transmembrane helix</keyword>
<dbReference type="STRING" id="1122240.GCA_000620105_00945"/>
<dbReference type="InterPro" id="IPR018076">
    <property type="entry name" value="T2SS_GspF_dom"/>
</dbReference>
<sequence>MDISTDTLIDLFLFVVICTAVLFYLGARSGVGNRVSTRLRTLTEARPGAGSSSANANMPPLKRLLRRLARFGDRLPLFDAMQRTRLATVLRQAGLRSPLALSILASAKLGCGVALVLLLQATAPDLLGTTLSMRALAGIGAFVIGLILPEYALKHRVKNRQRQIESALPNALDLLVICTNAGYSLAASMGRSARELERVCPALADELNVTTGELQLSGDSNAALRNLADRVGTPSVRSLVATLIQAQQYGTPITQSLRMLARTERNTRMLALEEKAAKLATKITVPMILFILPTVVLIAGGPAALNLMSAFGGR</sequence>
<evidence type="ECO:0000256" key="2">
    <source>
        <dbReference type="ARBA" id="ARBA00022475"/>
    </source>
</evidence>
<gene>
    <name evidence="8" type="ORF">DAI18_01485</name>
</gene>
<feature type="transmembrane region" description="Helical" evidence="6">
    <location>
        <begin position="283"/>
        <end position="305"/>
    </location>
</feature>
<keyword evidence="9" id="KW-1185">Reference proteome</keyword>
<evidence type="ECO:0000256" key="4">
    <source>
        <dbReference type="ARBA" id="ARBA00022989"/>
    </source>
</evidence>
<dbReference type="Pfam" id="PF00482">
    <property type="entry name" value="T2SSF"/>
    <property type="match status" value="1"/>
</dbReference>
<feature type="domain" description="Type II secretion system protein GspF" evidence="7">
    <location>
        <begin position="172"/>
        <end position="298"/>
    </location>
</feature>
<proteinExistence type="predicted"/>
<reference evidence="8 9" key="1">
    <citation type="submission" date="2018-04" db="EMBL/GenBank/DDBJ databases">
        <title>Denitrifier Microvirgula.</title>
        <authorList>
            <person name="Anderson E."/>
            <person name="Jang J."/>
            <person name="Ishii S."/>
        </authorList>
    </citation>
    <scope>NUCLEOTIDE SEQUENCE [LARGE SCALE GENOMIC DNA]</scope>
    <source>
        <strain evidence="8 9">BE2.4</strain>
    </source>
</reference>
<evidence type="ECO:0000256" key="5">
    <source>
        <dbReference type="ARBA" id="ARBA00023136"/>
    </source>
</evidence>